<evidence type="ECO:0000256" key="8">
    <source>
        <dbReference type="ARBA" id="ARBA00022842"/>
    </source>
</evidence>
<evidence type="ECO:0000256" key="13">
    <source>
        <dbReference type="SAM" id="Phobius"/>
    </source>
</evidence>
<evidence type="ECO:0000256" key="12">
    <source>
        <dbReference type="SAM" id="MobiDB-lite"/>
    </source>
</evidence>
<keyword evidence="3" id="KW-1003">Cell membrane</keyword>
<dbReference type="InterPro" id="IPR023214">
    <property type="entry name" value="HAD_sf"/>
</dbReference>
<dbReference type="Pfam" id="PF08282">
    <property type="entry name" value="Hydrolase_3"/>
    <property type="match status" value="1"/>
</dbReference>
<sequence>MAAKTVNVTRAHDTRPNNTRSGAWHARTAAETCIAFETGTDGLDHQEAGRRLGIYGPNQLPAAARTRPFLRFLAQFNNALIYVLLCAATAAIVLGHLVDGAVIVIVVLVNAVVGFVQEGRAEQALDAIRDMIAPHATVLREGERHTIDARNIVPGDIVVLEAGDKVPADIKLLRARGLTVDEAILTGESVPAEKSEGVAAENAPLGDRFSMLYSGTLVATGQGYGVATATGASTEIGRISDLIGKVEMLTTPLLRQINEFSRQFTWFAVATAAALFVFAVLARSYDWVDALMVVVALAVGVVPEGLPAVITITLAIGVRRMAARRAVVRRLPAVETLGATSVICSDKTGTLTKNQMTARRVATAQGVTGLSGAGYAPEGKLVAEDGGAAEPDGARDRLIQAALLCNDARLVDEDGQWSVLGDPMEGALVTLAAKAGLHPETEREAWARLDEIPFDAQHRFMATLHEGPGSERRVFVKGAPERVLAMCIDQAGPGATRPIDHAYWQQRIDAAAAGGERVLGFATMVPDAGVDRMAFATVTSGLTFLGVVGFIDPPREEAIAAVAECRAAGIGVKMITGDHNGTARAIARQLAIANDPKAIEGAALDRLTDAELRAVVDEVSVFARTTPEHKLRIVRALQANGHIVAMTGDGVNDAPALKQSDVGVAMGRKGTEAAKEAAQMVLLDDNFASIVAAVHEGRTVYDNIRKVIGWTLPTNGGETLSVVLAIVFGLTLPMTPVQILWINLITTVTLGLALAFEPSEPNVMRRPPRRRGAPLLSRFLVWRIVFVSFLFMLGVFGAFYLALWRGYTQGEARTAVVNAVVVMEIFYLFNVRYLHMTSFSLIGAVGTPAVLGAIGVAVVAQIAFTYAPFMNDLFGSAPISLVDGLLIVALGVLTMIVLEIEKAVMRKVWPTAAYMA</sequence>
<dbReference type="Gene3D" id="3.40.50.1000">
    <property type="entry name" value="HAD superfamily/HAD-like"/>
    <property type="match status" value="1"/>
</dbReference>
<keyword evidence="11 13" id="KW-0472">Membrane</keyword>
<feature type="transmembrane region" description="Helical" evidence="13">
    <location>
        <begin position="879"/>
        <end position="898"/>
    </location>
</feature>
<dbReference type="SFLD" id="SFLDF00027">
    <property type="entry name" value="p-type_atpase"/>
    <property type="match status" value="1"/>
</dbReference>
<feature type="domain" description="Cation-transporting P-type ATPase N-terminal" evidence="14">
    <location>
        <begin position="23"/>
        <end position="96"/>
    </location>
</feature>
<dbReference type="InterPro" id="IPR008250">
    <property type="entry name" value="ATPase_P-typ_transduc_dom_A_sf"/>
</dbReference>
<feature type="transmembrane region" description="Helical" evidence="13">
    <location>
        <begin position="100"/>
        <end position="116"/>
    </location>
</feature>
<feature type="transmembrane region" description="Helical" evidence="13">
    <location>
        <begin position="707"/>
        <end position="732"/>
    </location>
</feature>
<feature type="transmembrane region" description="Helical" evidence="13">
    <location>
        <begin position="264"/>
        <end position="285"/>
    </location>
</feature>
<dbReference type="GO" id="GO:1990573">
    <property type="term" value="P:potassium ion import across plasma membrane"/>
    <property type="evidence" value="ECO:0007669"/>
    <property type="project" value="TreeGrafter"/>
</dbReference>
<keyword evidence="10 13" id="KW-1133">Transmembrane helix</keyword>
<dbReference type="PANTHER" id="PTHR43294">
    <property type="entry name" value="SODIUM/POTASSIUM-TRANSPORTING ATPASE SUBUNIT ALPHA"/>
    <property type="match status" value="1"/>
</dbReference>
<dbReference type="GO" id="GO:1902600">
    <property type="term" value="P:proton transmembrane transport"/>
    <property type="evidence" value="ECO:0007669"/>
    <property type="project" value="TreeGrafter"/>
</dbReference>
<dbReference type="InterPro" id="IPR059000">
    <property type="entry name" value="ATPase_P-type_domA"/>
</dbReference>
<keyword evidence="6" id="KW-0547">Nucleotide-binding</keyword>
<dbReference type="GO" id="GO:0030007">
    <property type="term" value="P:intracellular potassium ion homeostasis"/>
    <property type="evidence" value="ECO:0007669"/>
    <property type="project" value="TreeGrafter"/>
</dbReference>
<dbReference type="FunFam" id="3.40.50.1000:FF:000028">
    <property type="entry name" value="Calcium-transporting P-type ATPase, putative"/>
    <property type="match status" value="1"/>
</dbReference>
<dbReference type="SFLD" id="SFLDG00002">
    <property type="entry name" value="C1.7:_P-type_atpase_like"/>
    <property type="match status" value="1"/>
</dbReference>
<evidence type="ECO:0000256" key="5">
    <source>
        <dbReference type="ARBA" id="ARBA00022692"/>
    </source>
</evidence>
<dbReference type="GO" id="GO:0005524">
    <property type="term" value="F:ATP binding"/>
    <property type="evidence" value="ECO:0007669"/>
    <property type="project" value="UniProtKB-KW"/>
</dbReference>
<dbReference type="OrthoDB" id="391538at2"/>
<keyword evidence="5 13" id="KW-0812">Transmembrane</keyword>
<keyword evidence="8" id="KW-0460">Magnesium</keyword>
<dbReference type="SFLD" id="SFLDS00003">
    <property type="entry name" value="Haloacid_Dehalogenase"/>
    <property type="match status" value="1"/>
</dbReference>
<comment type="caution">
    <text evidence="15">The sequence shown here is derived from an EMBL/GenBank/DDBJ whole genome shotgun (WGS) entry which is preliminary data.</text>
</comment>
<dbReference type="FunFam" id="3.40.50.1000:FF:000001">
    <property type="entry name" value="Phospholipid-transporting ATPase IC"/>
    <property type="match status" value="1"/>
</dbReference>
<dbReference type="SUPFAM" id="SSF81653">
    <property type="entry name" value="Calcium ATPase, transduction domain A"/>
    <property type="match status" value="1"/>
</dbReference>
<feature type="transmembrane region" description="Helical" evidence="13">
    <location>
        <begin position="738"/>
        <end position="759"/>
    </location>
</feature>
<keyword evidence="7" id="KW-0067">ATP-binding</keyword>
<evidence type="ECO:0000259" key="14">
    <source>
        <dbReference type="SMART" id="SM00831"/>
    </source>
</evidence>
<keyword evidence="9" id="KW-1278">Translocase</keyword>
<reference evidence="15 16" key="1">
    <citation type="submission" date="2018-05" db="EMBL/GenBank/DDBJ databases">
        <title>Genomic Encyclopedia of Type Strains, Phase IV (KMG-IV): sequencing the most valuable type-strain genomes for metagenomic binning, comparative biology and taxonomic classification.</title>
        <authorList>
            <person name="Goeker M."/>
        </authorList>
    </citation>
    <scope>NUCLEOTIDE SEQUENCE [LARGE SCALE GENOMIC DNA]</scope>
    <source>
        <strain evidence="15 16">DSM 6462</strain>
    </source>
</reference>
<feature type="transmembrane region" description="Helical" evidence="13">
    <location>
        <begin position="815"/>
        <end position="834"/>
    </location>
</feature>
<dbReference type="InterPro" id="IPR023299">
    <property type="entry name" value="ATPase_P-typ_cyto_dom_N"/>
</dbReference>
<feature type="region of interest" description="Disordered" evidence="12">
    <location>
        <begin position="1"/>
        <end position="23"/>
    </location>
</feature>
<protein>
    <submittedName>
        <fullName evidence="15">P-type E1-E2 ATPase</fullName>
    </submittedName>
</protein>
<dbReference type="Pfam" id="PF00690">
    <property type="entry name" value="Cation_ATPase_N"/>
    <property type="match status" value="1"/>
</dbReference>
<dbReference type="InterPro" id="IPR044492">
    <property type="entry name" value="P_typ_ATPase_HD_dom"/>
</dbReference>
<evidence type="ECO:0000256" key="10">
    <source>
        <dbReference type="ARBA" id="ARBA00022989"/>
    </source>
</evidence>
<dbReference type="GO" id="GO:0036376">
    <property type="term" value="P:sodium ion export across plasma membrane"/>
    <property type="evidence" value="ECO:0007669"/>
    <property type="project" value="TreeGrafter"/>
</dbReference>
<dbReference type="InterPro" id="IPR036412">
    <property type="entry name" value="HAD-like_sf"/>
</dbReference>
<evidence type="ECO:0000256" key="4">
    <source>
        <dbReference type="ARBA" id="ARBA00022553"/>
    </source>
</evidence>
<dbReference type="CDD" id="cd02080">
    <property type="entry name" value="P-type_ATPase_cation"/>
    <property type="match status" value="1"/>
</dbReference>
<keyword evidence="4" id="KW-0597">Phosphoprotein</keyword>
<evidence type="ECO:0000313" key="15">
    <source>
        <dbReference type="EMBL" id="PXW56376.1"/>
    </source>
</evidence>
<dbReference type="Pfam" id="PF00689">
    <property type="entry name" value="Cation_ATPase_C"/>
    <property type="match status" value="1"/>
</dbReference>
<dbReference type="Gene3D" id="2.70.150.10">
    <property type="entry name" value="Calcium-transporting ATPase, cytoplasmic transduction domain A"/>
    <property type="match status" value="1"/>
</dbReference>
<dbReference type="EMBL" id="QJJK01000008">
    <property type="protein sequence ID" value="PXW56376.1"/>
    <property type="molecule type" value="Genomic_DNA"/>
</dbReference>
<evidence type="ECO:0000256" key="11">
    <source>
        <dbReference type="ARBA" id="ARBA00023136"/>
    </source>
</evidence>
<comment type="similarity">
    <text evidence="2">Belongs to the cation transport ATPase (P-type) (TC 3.A.3) family. Type IIA subfamily.</text>
</comment>
<dbReference type="AlphaFoldDB" id="A0A2V3U1L6"/>
<evidence type="ECO:0000256" key="2">
    <source>
        <dbReference type="ARBA" id="ARBA00005675"/>
    </source>
</evidence>
<evidence type="ECO:0000256" key="6">
    <source>
        <dbReference type="ARBA" id="ARBA00022741"/>
    </source>
</evidence>
<comment type="subcellular location">
    <subcellularLocation>
        <location evidence="1">Cell membrane</location>
        <topology evidence="1">Multi-pass membrane protein</topology>
    </subcellularLocation>
</comment>
<evidence type="ECO:0000256" key="7">
    <source>
        <dbReference type="ARBA" id="ARBA00022840"/>
    </source>
</evidence>
<name>A0A2V3U1L6_9HYPH</name>
<gene>
    <name evidence="15" type="ORF">C7450_108126</name>
</gene>
<dbReference type="NCBIfam" id="TIGR01494">
    <property type="entry name" value="ATPase_P-type"/>
    <property type="match status" value="3"/>
</dbReference>
<dbReference type="PROSITE" id="PS00154">
    <property type="entry name" value="ATPASE_E1_E2"/>
    <property type="match status" value="1"/>
</dbReference>
<keyword evidence="16" id="KW-1185">Reference proteome</keyword>
<dbReference type="InterPro" id="IPR023298">
    <property type="entry name" value="ATPase_P-typ_TM_dom_sf"/>
</dbReference>
<dbReference type="InterPro" id="IPR004014">
    <property type="entry name" value="ATPase_P-typ_cation-transptr_N"/>
</dbReference>
<dbReference type="Pfam" id="PF13246">
    <property type="entry name" value="Cation_ATPase"/>
    <property type="match status" value="1"/>
</dbReference>
<feature type="transmembrane region" description="Helical" evidence="13">
    <location>
        <begin position="841"/>
        <end position="867"/>
    </location>
</feature>
<dbReference type="InterPro" id="IPR018303">
    <property type="entry name" value="ATPase_P-typ_P_site"/>
</dbReference>
<dbReference type="Gene3D" id="3.40.1110.10">
    <property type="entry name" value="Calcium-transporting ATPase, cytoplasmic domain N"/>
    <property type="match status" value="1"/>
</dbReference>
<dbReference type="SMART" id="SM00831">
    <property type="entry name" value="Cation_ATPase_N"/>
    <property type="match status" value="1"/>
</dbReference>
<feature type="transmembrane region" description="Helical" evidence="13">
    <location>
        <begin position="291"/>
        <end position="316"/>
    </location>
</feature>
<organism evidence="15 16">
    <name type="scientific">Chelatococcus asaccharovorans</name>
    <dbReference type="NCBI Taxonomy" id="28210"/>
    <lineage>
        <taxon>Bacteria</taxon>
        <taxon>Pseudomonadati</taxon>
        <taxon>Pseudomonadota</taxon>
        <taxon>Alphaproteobacteria</taxon>
        <taxon>Hyphomicrobiales</taxon>
        <taxon>Chelatococcaceae</taxon>
        <taxon>Chelatococcus</taxon>
    </lineage>
</organism>
<proteinExistence type="inferred from homology"/>
<dbReference type="FunFam" id="2.70.150.10:FF:000160">
    <property type="entry name" value="Sarcoplasmic/endoplasmic reticulum calcium ATPase 1"/>
    <property type="match status" value="1"/>
</dbReference>
<dbReference type="PRINTS" id="PR00119">
    <property type="entry name" value="CATATPASE"/>
</dbReference>
<dbReference type="SUPFAM" id="SSF81665">
    <property type="entry name" value="Calcium ATPase, transmembrane domain M"/>
    <property type="match status" value="1"/>
</dbReference>
<evidence type="ECO:0000313" key="16">
    <source>
        <dbReference type="Proteomes" id="UP000248021"/>
    </source>
</evidence>
<dbReference type="InterPro" id="IPR050510">
    <property type="entry name" value="Cation_transp_ATPase_P-type"/>
</dbReference>
<evidence type="ECO:0000256" key="1">
    <source>
        <dbReference type="ARBA" id="ARBA00004651"/>
    </source>
</evidence>
<dbReference type="InterPro" id="IPR001757">
    <property type="entry name" value="P_typ_ATPase"/>
</dbReference>
<dbReference type="GO" id="GO:0005391">
    <property type="term" value="F:P-type sodium:potassium-exchanging transporter activity"/>
    <property type="evidence" value="ECO:0007669"/>
    <property type="project" value="TreeGrafter"/>
</dbReference>
<feature type="transmembrane region" description="Helical" evidence="13">
    <location>
        <begin position="72"/>
        <end position="94"/>
    </location>
</feature>
<evidence type="ECO:0000256" key="9">
    <source>
        <dbReference type="ARBA" id="ARBA00022967"/>
    </source>
</evidence>
<dbReference type="SUPFAM" id="SSF56784">
    <property type="entry name" value="HAD-like"/>
    <property type="match status" value="1"/>
</dbReference>
<dbReference type="PANTHER" id="PTHR43294:SF21">
    <property type="entry name" value="CATION TRANSPORTING ATPASE"/>
    <property type="match status" value="1"/>
</dbReference>
<dbReference type="GO" id="GO:0016887">
    <property type="term" value="F:ATP hydrolysis activity"/>
    <property type="evidence" value="ECO:0007669"/>
    <property type="project" value="InterPro"/>
</dbReference>
<dbReference type="Gene3D" id="1.20.1110.10">
    <property type="entry name" value="Calcium-transporting ATPase, transmembrane domain"/>
    <property type="match status" value="1"/>
</dbReference>
<accession>A0A2V3U1L6</accession>
<dbReference type="InterPro" id="IPR006068">
    <property type="entry name" value="ATPase_P-typ_cation-transptr_C"/>
</dbReference>
<dbReference type="RefSeq" id="WP_110376128.1">
    <property type="nucleotide sequence ID" value="NZ_JAHBRY010000001.1"/>
</dbReference>
<dbReference type="GO" id="GO:0006883">
    <property type="term" value="P:intracellular sodium ion homeostasis"/>
    <property type="evidence" value="ECO:0007669"/>
    <property type="project" value="TreeGrafter"/>
</dbReference>
<dbReference type="PRINTS" id="PR00120">
    <property type="entry name" value="HATPASE"/>
</dbReference>
<feature type="transmembrane region" description="Helical" evidence="13">
    <location>
        <begin position="780"/>
        <end position="803"/>
    </location>
</feature>
<dbReference type="SUPFAM" id="SSF81660">
    <property type="entry name" value="Metal cation-transporting ATPase, ATP-binding domain N"/>
    <property type="match status" value="1"/>
</dbReference>
<dbReference type="Proteomes" id="UP000248021">
    <property type="component" value="Unassembled WGS sequence"/>
</dbReference>
<evidence type="ECO:0000256" key="3">
    <source>
        <dbReference type="ARBA" id="ARBA00022475"/>
    </source>
</evidence>
<dbReference type="GO" id="GO:0005886">
    <property type="term" value="C:plasma membrane"/>
    <property type="evidence" value="ECO:0007669"/>
    <property type="project" value="UniProtKB-SubCell"/>
</dbReference>
<dbReference type="Pfam" id="PF00122">
    <property type="entry name" value="E1-E2_ATPase"/>
    <property type="match status" value="1"/>
</dbReference>